<protein>
    <recommendedName>
        <fullName evidence="2">DUF630 domain-containing protein</fullName>
    </recommendedName>
</protein>
<accession>A0A5J9TEA0</accession>
<dbReference type="Pfam" id="PF04783">
    <property type="entry name" value="DUF630"/>
    <property type="match status" value="1"/>
</dbReference>
<dbReference type="PANTHER" id="PTHR21450">
    <property type="entry name" value="PROTEIN ALTERED PHOSPHATE STARVATION RESPONSE 1"/>
    <property type="match status" value="1"/>
</dbReference>
<dbReference type="Gramene" id="TVU09655">
    <property type="protein sequence ID" value="TVU09655"/>
    <property type="gene ID" value="EJB05_43142"/>
</dbReference>
<dbReference type="Proteomes" id="UP000324897">
    <property type="component" value="Chromosome 3"/>
</dbReference>
<proteinExistence type="predicted"/>
<name>A0A5J9TEA0_9POAL</name>
<feature type="domain" description="DUF630" evidence="2">
    <location>
        <begin position="103"/>
        <end position="152"/>
    </location>
</feature>
<keyword evidence="4" id="KW-1185">Reference proteome</keyword>
<feature type="region of interest" description="Disordered" evidence="1">
    <location>
        <begin position="169"/>
        <end position="196"/>
    </location>
</feature>
<feature type="compositionally biased region" description="Acidic residues" evidence="1">
    <location>
        <begin position="185"/>
        <end position="196"/>
    </location>
</feature>
<evidence type="ECO:0000259" key="2">
    <source>
        <dbReference type="Pfam" id="PF04783"/>
    </source>
</evidence>
<dbReference type="InterPro" id="IPR006868">
    <property type="entry name" value="DUF630"/>
</dbReference>
<evidence type="ECO:0000313" key="3">
    <source>
        <dbReference type="EMBL" id="TVU09655.1"/>
    </source>
</evidence>
<dbReference type="AlphaFoldDB" id="A0A5J9TEA0"/>
<evidence type="ECO:0000256" key="1">
    <source>
        <dbReference type="SAM" id="MobiDB-lite"/>
    </source>
</evidence>
<dbReference type="OrthoDB" id="646418at2759"/>
<organism evidence="3 4">
    <name type="scientific">Eragrostis curvula</name>
    <name type="common">weeping love grass</name>
    <dbReference type="NCBI Taxonomy" id="38414"/>
    <lineage>
        <taxon>Eukaryota</taxon>
        <taxon>Viridiplantae</taxon>
        <taxon>Streptophyta</taxon>
        <taxon>Embryophyta</taxon>
        <taxon>Tracheophyta</taxon>
        <taxon>Spermatophyta</taxon>
        <taxon>Magnoliopsida</taxon>
        <taxon>Liliopsida</taxon>
        <taxon>Poales</taxon>
        <taxon>Poaceae</taxon>
        <taxon>PACMAD clade</taxon>
        <taxon>Chloridoideae</taxon>
        <taxon>Eragrostideae</taxon>
        <taxon>Eragrostidinae</taxon>
        <taxon>Eragrostis</taxon>
    </lineage>
</organism>
<feature type="non-terminal residue" evidence="3">
    <location>
        <position position="1"/>
    </location>
</feature>
<dbReference type="PANTHER" id="PTHR21450:SF48">
    <property type="entry name" value="OS08G0551200 PROTEIN"/>
    <property type="match status" value="1"/>
</dbReference>
<sequence>MLADEVCKALEVGKMPCSQNKPGPKEAEEKIRWMERDEMSTHKVVEAQNKKLVQSVLHDGVPLAEGGLHACMYKFDDAMETFAGAWIDAYRDLEHSKLPPRRAHDSMSVTHCRERSLLLPKAIRRRYELADAHRAYAASLRTMGTGLHDFLRAVQDASDDVEDVHIVFPPDEEDNPNNGRIIFPADEETETEEPAL</sequence>
<comment type="caution">
    <text evidence="3">The sequence shown here is derived from an EMBL/GenBank/DDBJ whole genome shotgun (WGS) entry which is preliminary data.</text>
</comment>
<dbReference type="EMBL" id="RWGY01000039">
    <property type="protein sequence ID" value="TVU09655.1"/>
    <property type="molecule type" value="Genomic_DNA"/>
</dbReference>
<gene>
    <name evidence="3" type="ORF">EJB05_43142</name>
</gene>
<reference evidence="3 4" key="1">
    <citation type="journal article" date="2019" name="Sci. Rep.">
        <title>A high-quality genome of Eragrostis curvula grass provides insights into Poaceae evolution and supports new strategies to enhance forage quality.</title>
        <authorList>
            <person name="Carballo J."/>
            <person name="Santos B.A.C.M."/>
            <person name="Zappacosta D."/>
            <person name="Garbus I."/>
            <person name="Selva J.P."/>
            <person name="Gallo C.A."/>
            <person name="Diaz A."/>
            <person name="Albertini E."/>
            <person name="Caccamo M."/>
            <person name="Echenique V."/>
        </authorList>
    </citation>
    <scope>NUCLEOTIDE SEQUENCE [LARGE SCALE GENOMIC DNA]</scope>
    <source>
        <strain evidence="4">cv. Victoria</strain>
        <tissue evidence="3">Leaf</tissue>
    </source>
</reference>
<evidence type="ECO:0000313" key="4">
    <source>
        <dbReference type="Proteomes" id="UP000324897"/>
    </source>
</evidence>